<protein>
    <submittedName>
        <fullName evidence="1">Uncharacterized protein</fullName>
    </submittedName>
</protein>
<organism evidence="1 2">
    <name type="scientific">Ilex paraguariensis</name>
    <name type="common">yerba mate</name>
    <dbReference type="NCBI Taxonomy" id="185542"/>
    <lineage>
        <taxon>Eukaryota</taxon>
        <taxon>Viridiplantae</taxon>
        <taxon>Streptophyta</taxon>
        <taxon>Embryophyta</taxon>
        <taxon>Tracheophyta</taxon>
        <taxon>Spermatophyta</taxon>
        <taxon>Magnoliopsida</taxon>
        <taxon>eudicotyledons</taxon>
        <taxon>Gunneridae</taxon>
        <taxon>Pentapetalae</taxon>
        <taxon>asterids</taxon>
        <taxon>campanulids</taxon>
        <taxon>Aquifoliales</taxon>
        <taxon>Aquifoliaceae</taxon>
        <taxon>Ilex</taxon>
    </lineage>
</organism>
<evidence type="ECO:0000313" key="1">
    <source>
        <dbReference type="EMBL" id="CAK9136461.1"/>
    </source>
</evidence>
<keyword evidence="2" id="KW-1185">Reference proteome</keyword>
<evidence type="ECO:0000313" key="2">
    <source>
        <dbReference type="Proteomes" id="UP001642360"/>
    </source>
</evidence>
<dbReference type="AlphaFoldDB" id="A0ABC8QUN6"/>
<gene>
    <name evidence="1" type="ORF">ILEXP_LOCUS3438</name>
</gene>
<dbReference type="EMBL" id="CAUOFW020000756">
    <property type="protein sequence ID" value="CAK9136461.1"/>
    <property type="molecule type" value="Genomic_DNA"/>
</dbReference>
<name>A0ABC8QUN6_9AQUA</name>
<sequence length="110" mass="11442">MPTVPCADANGTLASALDGAYAQLILARALVVPLRLHTLALTPTSPPACTPLPQRPRHLSPCLPPRPPRHTALIKCLARSAMPLVSSVTPLGTSDDLASRARHASLALSS</sequence>
<accession>A0ABC8QUN6</accession>
<reference evidence="1 2" key="1">
    <citation type="submission" date="2024-02" db="EMBL/GenBank/DDBJ databases">
        <authorList>
            <person name="Vignale AGUSTIN F."/>
            <person name="Sosa J E."/>
            <person name="Modenutti C."/>
        </authorList>
    </citation>
    <scope>NUCLEOTIDE SEQUENCE [LARGE SCALE GENOMIC DNA]</scope>
</reference>
<comment type="caution">
    <text evidence="1">The sequence shown here is derived from an EMBL/GenBank/DDBJ whole genome shotgun (WGS) entry which is preliminary data.</text>
</comment>
<dbReference type="Proteomes" id="UP001642360">
    <property type="component" value="Unassembled WGS sequence"/>
</dbReference>
<proteinExistence type="predicted"/>